<protein>
    <submittedName>
        <fullName evidence="2">Uncharacterized protein</fullName>
    </submittedName>
</protein>
<organism evidence="2 3">
    <name type="scientific">Caenorhabditis japonica</name>
    <dbReference type="NCBI Taxonomy" id="281687"/>
    <lineage>
        <taxon>Eukaryota</taxon>
        <taxon>Metazoa</taxon>
        <taxon>Ecdysozoa</taxon>
        <taxon>Nematoda</taxon>
        <taxon>Chromadorea</taxon>
        <taxon>Rhabditida</taxon>
        <taxon>Rhabditina</taxon>
        <taxon>Rhabditomorpha</taxon>
        <taxon>Rhabditoidea</taxon>
        <taxon>Rhabditidae</taxon>
        <taxon>Peloderinae</taxon>
        <taxon>Caenorhabditis</taxon>
    </lineage>
</organism>
<evidence type="ECO:0000256" key="1">
    <source>
        <dbReference type="ARBA" id="ARBA00001947"/>
    </source>
</evidence>
<sequence>MKRELNHDAFKQSIWRANDMDPNPVQARIPSRHIYYYRSAQHNDRWILSFAFIFESPDAVRFAYCIPYTYGQMQKWLAEVEARKYPFFHRDLLTYSVSLFGIL</sequence>
<name>A0A8R1I853_CAEJA</name>
<keyword evidence="3" id="KW-1185">Reference proteome</keyword>
<dbReference type="InterPro" id="IPR050821">
    <property type="entry name" value="Cytosolic_carboxypeptidase"/>
</dbReference>
<accession>A0A8R1I853</accession>
<evidence type="ECO:0000313" key="2">
    <source>
        <dbReference type="EnsemblMetazoa" id="CJA25837.1"/>
    </source>
</evidence>
<dbReference type="PANTHER" id="PTHR12756">
    <property type="entry name" value="CYTOSOLIC CARBOXYPEPTIDASE"/>
    <property type="match status" value="1"/>
</dbReference>
<dbReference type="AlphaFoldDB" id="A0A8R1I853"/>
<dbReference type="PANTHER" id="PTHR12756:SF9">
    <property type="entry name" value="CYTOSOLIC CARBOXYPEPTIDASE 6"/>
    <property type="match status" value="1"/>
</dbReference>
<reference evidence="2" key="2">
    <citation type="submission" date="2022-06" db="UniProtKB">
        <authorList>
            <consortium name="EnsemblMetazoa"/>
        </authorList>
    </citation>
    <scope>IDENTIFICATION</scope>
    <source>
        <strain evidence="2">DF5081</strain>
    </source>
</reference>
<comment type="cofactor">
    <cofactor evidence="1">
        <name>Zn(2+)</name>
        <dbReference type="ChEBI" id="CHEBI:29105"/>
    </cofactor>
</comment>
<proteinExistence type="predicted"/>
<reference evidence="3" key="1">
    <citation type="submission" date="2010-08" db="EMBL/GenBank/DDBJ databases">
        <authorList>
            <consortium name="Caenorhabditis japonica Sequencing Consortium"/>
            <person name="Wilson R.K."/>
        </authorList>
    </citation>
    <scope>NUCLEOTIDE SEQUENCE [LARGE SCALE GENOMIC DNA]</scope>
    <source>
        <strain evidence="3">DF5081</strain>
    </source>
</reference>
<dbReference type="EnsemblMetazoa" id="CJA25837.1">
    <property type="protein sequence ID" value="CJA25837.1"/>
    <property type="gene ID" value="WBGene00181409"/>
</dbReference>
<dbReference type="Proteomes" id="UP000005237">
    <property type="component" value="Unassembled WGS sequence"/>
</dbReference>
<evidence type="ECO:0000313" key="3">
    <source>
        <dbReference type="Proteomes" id="UP000005237"/>
    </source>
</evidence>